<dbReference type="GO" id="GO:0008933">
    <property type="term" value="F:peptidoglycan lytic transglycosylase activity"/>
    <property type="evidence" value="ECO:0007669"/>
    <property type="project" value="TreeGrafter"/>
</dbReference>
<evidence type="ECO:0000313" key="7">
    <source>
        <dbReference type="EMBL" id="MDH6504520.1"/>
    </source>
</evidence>
<dbReference type="Gene3D" id="2.40.240.50">
    <property type="entry name" value="Barwin-like endoglucanases"/>
    <property type="match status" value="1"/>
</dbReference>
<reference evidence="7" key="1">
    <citation type="submission" date="2023-04" db="EMBL/GenBank/DDBJ databases">
        <title>Genome Encyclopedia of Bacteria and Archaea VI: Functional Genomics of Type Strains.</title>
        <authorList>
            <person name="Whitman W."/>
        </authorList>
    </citation>
    <scope>NUCLEOTIDE SEQUENCE</scope>
    <source>
        <strain evidence="7">Enz.4-51</strain>
    </source>
</reference>
<dbReference type="Pfam" id="PF06725">
    <property type="entry name" value="3D"/>
    <property type="match status" value="1"/>
</dbReference>
<accession>A0AA43S5N3</accession>
<dbReference type="Pfam" id="PF03562">
    <property type="entry name" value="MltA"/>
    <property type="match status" value="1"/>
</dbReference>
<evidence type="ECO:0000256" key="3">
    <source>
        <dbReference type="ARBA" id="ARBA00023239"/>
    </source>
</evidence>
<evidence type="ECO:0000259" key="6">
    <source>
        <dbReference type="SMART" id="SM00925"/>
    </source>
</evidence>
<protein>
    <recommendedName>
        <fullName evidence="2">peptidoglycan lytic exotransglycosylase</fullName>
        <ecNumber evidence="2">4.2.2.n1</ecNumber>
    </recommendedName>
    <alternativeName>
        <fullName evidence="5">Murein hydrolase A</fullName>
    </alternativeName>
</protein>
<dbReference type="CDD" id="cd14485">
    <property type="entry name" value="mltA_like_LT_A"/>
    <property type="match status" value="1"/>
</dbReference>
<dbReference type="InterPro" id="IPR036908">
    <property type="entry name" value="RlpA-like_sf"/>
</dbReference>
<dbReference type="EMBL" id="JARXYA010000009">
    <property type="protein sequence ID" value="MDH6504520.1"/>
    <property type="molecule type" value="Genomic_DNA"/>
</dbReference>
<dbReference type="GO" id="GO:0009253">
    <property type="term" value="P:peptidoglycan catabolic process"/>
    <property type="evidence" value="ECO:0007669"/>
    <property type="project" value="TreeGrafter"/>
</dbReference>
<organism evidence="7 8">
    <name type="scientific">Polynucleobacter sphagniphilus</name>
    <dbReference type="NCBI Taxonomy" id="1743169"/>
    <lineage>
        <taxon>Bacteria</taxon>
        <taxon>Pseudomonadati</taxon>
        <taxon>Pseudomonadota</taxon>
        <taxon>Betaproteobacteria</taxon>
        <taxon>Burkholderiales</taxon>
        <taxon>Burkholderiaceae</taxon>
        <taxon>Polynucleobacter</taxon>
    </lineage>
</organism>
<name>A0AA43S5N3_9BURK</name>
<feature type="domain" description="Lytic transglycosylase MltA" evidence="6">
    <location>
        <begin position="176"/>
        <end position="311"/>
    </location>
</feature>
<keyword evidence="4" id="KW-0961">Cell wall biogenesis/degradation</keyword>
<keyword evidence="8" id="KW-1185">Reference proteome</keyword>
<dbReference type="InterPro" id="IPR026044">
    <property type="entry name" value="MltA"/>
</dbReference>
<dbReference type="SMART" id="SM00925">
    <property type="entry name" value="MltA"/>
    <property type="match status" value="1"/>
</dbReference>
<dbReference type="AlphaFoldDB" id="A0AA43S5N3"/>
<dbReference type="GO" id="GO:0009254">
    <property type="term" value="P:peptidoglycan turnover"/>
    <property type="evidence" value="ECO:0007669"/>
    <property type="project" value="InterPro"/>
</dbReference>
<dbReference type="GO" id="GO:0019867">
    <property type="term" value="C:outer membrane"/>
    <property type="evidence" value="ECO:0007669"/>
    <property type="project" value="InterPro"/>
</dbReference>
<dbReference type="InterPro" id="IPR005300">
    <property type="entry name" value="MltA_B"/>
</dbReference>
<gene>
    <name evidence="7" type="ORF">M2127_001845</name>
</gene>
<comment type="caution">
    <text evidence="7">The sequence shown here is derived from an EMBL/GenBank/DDBJ whole genome shotgun (WGS) entry which is preliminary data.</text>
</comment>
<evidence type="ECO:0000256" key="5">
    <source>
        <dbReference type="ARBA" id="ARBA00030918"/>
    </source>
</evidence>
<evidence type="ECO:0000256" key="4">
    <source>
        <dbReference type="ARBA" id="ARBA00023316"/>
    </source>
</evidence>
<dbReference type="PANTHER" id="PTHR30124:SF0">
    <property type="entry name" value="MEMBRANE-BOUND LYTIC MUREIN TRANSGLYCOSYLASE A"/>
    <property type="match status" value="1"/>
</dbReference>
<dbReference type="GO" id="GO:0004553">
    <property type="term" value="F:hydrolase activity, hydrolyzing O-glycosyl compounds"/>
    <property type="evidence" value="ECO:0007669"/>
    <property type="project" value="InterPro"/>
</dbReference>
<dbReference type="Gene3D" id="2.40.40.10">
    <property type="entry name" value="RlpA-like domain"/>
    <property type="match status" value="2"/>
</dbReference>
<evidence type="ECO:0000256" key="1">
    <source>
        <dbReference type="ARBA" id="ARBA00001420"/>
    </source>
</evidence>
<dbReference type="PIRSF" id="PIRSF019422">
    <property type="entry name" value="MltA"/>
    <property type="match status" value="1"/>
</dbReference>
<proteinExistence type="predicted"/>
<comment type="catalytic activity">
    <reaction evidence="1">
        <text>Exolytic cleavage of the (1-&gt;4)-beta-glycosidic linkage between N-acetylmuramic acid (MurNAc) and N-acetylglucosamine (GlcNAc) residues in peptidoglycan, from either the reducing or the non-reducing ends of the peptidoglycan chains, with concomitant formation of a 1,6-anhydrobond in the MurNAc residue.</text>
        <dbReference type="EC" id="4.2.2.n1"/>
    </reaction>
</comment>
<dbReference type="EC" id="4.2.2.n1" evidence="2"/>
<dbReference type="GO" id="GO:0071555">
    <property type="term" value="P:cell wall organization"/>
    <property type="evidence" value="ECO:0007669"/>
    <property type="project" value="UniProtKB-KW"/>
</dbReference>
<dbReference type="Proteomes" id="UP001161160">
    <property type="component" value="Unassembled WGS sequence"/>
</dbReference>
<evidence type="ECO:0000313" key="8">
    <source>
        <dbReference type="Proteomes" id="UP001161160"/>
    </source>
</evidence>
<dbReference type="PANTHER" id="PTHR30124">
    <property type="entry name" value="MEMBRANE-BOUND LYTIC MUREIN TRANSGLYCOSYLASE A"/>
    <property type="match status" value="1"/>
</dbReference>
<evidence type="ECO:0000256" key="2">
    <source>
        <dbReference type="ARBA" id="ARBA00012587"/>
    </source>
</evidence>
<dbReference type="SUPFAM" id="SSF50685">
    <property type="entry name" value="Barwin-like endoglucanases"/>
    <property type="match status" value="1"/>
</dbReference>
<dbReference type="CDD" id="cd14668">
    <property type="entry name" value="mlta_B"/>
    <property type="match status" value="1"/>
</dbReference>
<dbReference type="RefSeq" id="WP_425334181.1">
    <property type="nucleotide sequence ID" value="NZ_JARXVV010000001.1"/>
</dbReference>
<keyword evidence="3 7" id="KW-0456">Lyase</keyword>
<dbReference type="InterPro" id="IPR010611">
    <property type="entry name" value="3D_dom"/>
</dbReference>
<sequence length="411" mass="44689">MNKSSASARPASKTNISIGYSSSKLAIMISMFRLKAMQCVGVKKTVLSVFLLAVAALILGCTTPPTRGPASRPSSANGSAYSSSKASFTLASWQDLPGWQDDDLSQAWPAWLKSCDALRKRSSEVNWRTVCSQVDSVNGNSTTAIRRYFEAHFQVYEVRNSSGSNTGLITGYYEPVMNGSLVRTASYTVPLYRYPSAWKNTKPNPGPTRAQLISSGMLTGSEIAWVQDPVAAAFMQIQGSGKIRLEDGRVLRLGFAGTNDQPFKSFAQWLLDRKEITRGEATMQGISNWAKQHPSRVDEMLNANPRFVFFKELPGNVSAELGPNGALGVPLTAERSIAIDLQAMPLGAPVFILTTKPLSSQPLQKLVMAQDTGKAIVGGVRADYYWGSGESAAEMAGRMKQNGRMWLLLPR</sequence>